<comment type="caution">
    <text evidence="3">The sequence shown here is derived from an EMBL/GenBank/DDBJ whole genome shotgun (WGS) entry which is preliminary data.</text>
</comment>
<gene>
    <name evidence="3" type="ORF">GRI68_09550</name>
</gene>
<dbReference type="AlphaFoldDB" id="A0A6I4U318"/>
<keyword evidence="2" id="KW-1133">Transmembrane helix</keyword>
<name>A0A6I4U318_9SPHN</name>
<dbReference type="Proteomes" id="UP000429229">
    <property type="component" value="Unassembled WGS sequence"/>
</dbReference>
<accession>A0A6I4U318</accession>
<evidence type="ECO:0000313" key="3">
    <source>
        <dbReference type="EMBL" id="MXP10420.1"/>
    </source>
</evidence>
<evidence type="ECO:0000256" key="2">
    <source>
        <dbReference type="SAM" id="Phobius"/>
    </source>
</evidence>
<feature type="region of interest" description="Disordered" evidence="1">
    <location>
        <begin position="1"/>
        <end position="34"/>
    </location>
</feature>
<organism evidence="3 4">
    <name type="scientific">Alteriqipengyuania halimionae</name>
    <dbReference type="NCBI Taxonomy" id="1926630"/>
    <lineage>
        <taxon>Bacteria</taxon>
        <taxon>Pseudomonadati</taxon>
        <taxon>Pseudomonadota</taxon>
        <taxon>Alphaproteobacteria</taxon>
        <taxon>Sphingomonadales</taxon>
        <taxon>Erythrobacteraceae</taxon>
        <taxon>Alteriqipengyuania</taxon>
    </lineage>
</organism>
<proteinExistence type="predicted"/>
<dbReference type="OrthoDB" id="7605658at2"/>
<evidence type="ECO:0000256" key="1">
    <source>
        <dbReference type="SAM" id="MobiDB-lite"/>
    </source>
</evidence>
<protein>
    <submittedName>
        <fullName evidence="3">Uncharacterized protein</fullName>
    </submittedName>
</protein>
<keyword evidence="4" id="KW-1185">Reference proteome</keyword>
<dbReference type="RefSeq" id="WP_160617028.1">
    <property type="nucleotide sequence ID" value="NZ_WTYR01000001.1"/>
</dbReference>
<evidence type="ECO:0000313" key="4">
    <source>
        <dbReference type="Proteomes" id="UP000429229"/>
    </source>
</evidence>
<feature type="transmembrane region" description="Helical" evidence="2">
    <location>
        <begin position="56"/>
        <end position="76"/>
    </location>
</feature>
<dbReference type="EMBL" id="WTYR01000001">
    <property type="protein sequence ID" value="MXP10420.1"/>
    <property type="molecule type" value="Genomic_DNA"/>
</dbReference>
<keyword evidence="2" id="KW-0472">Membrane</keyword>
<sequence length="78" mass="7996">MSYDQKPSRIKLVSGGRPPRLPDSADAESLNDADGEAIEDRVALPQPKGRSGLIKAMLFLAGSAAGGAGLAAWPHIAG</sequence>
<keyword evidence="2" id="KW-0812">Transmembrane</keyword>
<reference evidence="3 4" key="1">
    <citation type="submission" date="2019-12" db="EMBL/GenBank/DDBJ databases">
        <title>Genomic-based taxomic classification of the family Erythrobacteraceae.</title>
        <authorList>
            <person name="Xu L."/>
        </authorList>
    </citation>
    <scope>NUCLEOTIDE SEQUENCE [LARGE SCALE GENOMIC DNA]</scope>
    <source>
        <strain evidence="3 4">LMG 29519</strain>
    </source>
</reference>
<feature type="compositionally biased region" description="Acidic residues" evidence="1">
    <location>
        <begin position="25"/>
        <end position="34"/>
    </location>
</feature>